<feature type="compositionally biased region" description="Pro residues" evidence="1">
    <location>
        <begin position="141"/>
        <end position="154"/>
    </location>
</feature>
<feature type="compositionally biased region" description="Basic and acidic residues" evidence="1">
    <location>
        <begin position="51"/>
        <end position="67"/>
    </location>
</feature>
<dbReference type="Proteomes" id="UP000481861">
    <property type="component" value="Unassembled WGS sequence"/>
</dbReference>
<dbReference type="EMBL" id="JAADJZ010000006">
    <property type="protein sequence ID" value="KAF2874344.1"/>
    <property type="molecule type" value="Genomic_DNA"/>
</dbReference>
<reference evidence="2 3" key="1">
    <citation type="submission" date="2020-01" db="EMBL/GenBank/DDBJ databases">
        <authorList>
            <consortium name="DOE Joint Genome Institute"/>
            <person name="Haridas S."/>
            <person name="Albert R."/>
            <person name="Binder M."/>
            <person name="Bloem J."/>
            <person name="Labutti K."/>
            <person name="Salamov A."/>
            <person name="Andreopoulos B."/>
            <person name="Baker S.E."/>
            <person name="Barry K."/>
            <person name="Bills G."/>
            <person name="Bluhm B.H."/>
            <person name="Cannon C."/>
            <person name="Castanera R."/>
            <person name="Culley D.E."/>
            <person name="Daum C."/>
            <person name="Ezra D."/>
            <person name="Gonzalez J.B."/>
            <person name="Henrissat B."/>
            <person name="Kuo A."/>
            <person name="Liang C."/>
            <person name="Lipzen A."/>
            <person name="Lutzoni F."/>
            <person name="Magnuson J."/>
            <person name="Mondo S."/>
            <person name="Nolan M."/>
            <person name="Ohm R."/>
            <person name="Pangilinan J."/>
            <person name="Park H.-J.H."/>
            <person name="Ramirez L."/>
            <person name="Alfaro M."/>
            <person name="Sun H."/>
            <person name="Tritt A."/>
            <person name="Yoshinaga Y."/>
            <person name="Zwiers L.-H.L."/>
            <person name="Turgeon B.G."/>
            <person name="Goodwin S.B."/>
            <person name="Spatafora J.W."/>
            <person name="Crous P.W."/>
            <person name="Grigoriev I.V."/>
        </authorList>
    </citation>
    <scope>NUCLEOTIDE SEQUENCE [LARGE SCALE GENOMIC DNA]</scope>
    <source>
        <strain evidence="2 3">CBS 611.86</strain>
    </source>
</reference>
<feature type="compositionally biased region" description="Basic and acidic residues" evidence="1">
    <location>
        <begin position="373"/>
        <end position="390"/>
    </location>
</feature>
<feature type="region of interest" description="Disordered" evidence="1">
    <location>
        <begin position="367"/>
        <end position="417"/>
    </location>
</feature>
<evidence type="ECO:0000256" key="1">
    <source>
        <dbReference type="SAM" id="MobiDB-lite"/>
    </source>
</evidence>
<name>A0A7C8MPY1_9PLEO</name>
<keyword evidence="3" id="KW-1185">Reference proteome</keyword>
<feature type="region of interest" description="Disordered" evidence="1">
    <location>
        <begin position="505"/>
        <end position="534"/>
    </location>
</feature>
<dbReference type="OrthoDB" id="3786150at2759"/>
<comment type="caution">
    <text evidence="2">The sequence shown here is derived from an EMBL/GenBank/DDBJ whole genome shotgun (WGS) entry which is preliminary data.</text>
</comment>
<sequence>MDTPSTKRRASSASLPDEHAAKKHKAEYATPPRAATPPMALSNPSLPSNETSDRANPQEDAVAKAPDHTASAPATPVSPLTPLPDTSAEHDLMEGIQSANEDNKEVKRTKSHHPKTLFNRFNPPLNLVLPEMNDAWGRKPMPGPEGPQPHPNSPPARTSNAATNPPLLENRQQRYKRGSRYVKSFGPLPAEDPNGPDLDQEEMLVLQLIDMRTDKVTGQPRRKPVYYVYEHGTPKDWNNKQTVKLLNDRRGQTIDRVTGDAPWTQLERRFLASLLEEFPDASITELTERFNWRFMGKECAQETMFAWDYISTGRTIESVRYEYLTWKAFYDVGEYPERPREQTDKSEEGIAAEKIRKIRMACFGKKKALGGRQKPDADRDDASGDEEGPKQKAPRKMAVPKSRKPTKKKSDEMVVDSEIDEVLVKPTSLDEELLVLGGFYDHEEVNNSGPSSPPSSYPATPRSSFVEAEVEVQGTASDAVAKDHLSISDMLNPASDKIIEISSAQREYDPASVPFPGPGLTYESSEEDEAQRASVEHCKIRETKTQANTNINVQPEPIAFEDELEEGEIRE</sequence>
<evidence type="ECO:0000313" key="2">
    <source>
        <dbReference type="EMBL" id="KAF2874344.1"/>
    </source>
</evidence>
<proteinExistence type="predicted"/>
<accession>A0A7C8MPY1</accession>
<evidence type="ECO:0008006" key="4">
    <source>
        <dbReference type="Google" id="ProtNLM"/>
    </source>
</evidence>
<feature type="compositionally biased region" description="Low complexity" evidence="1">
    <location>
        <begin position="29"/>
        <end position="40"/>
    </location>
</feature>
<feature type="compositionally biased region" description="Basic residues" evidence="1">
    <location>
        <begin position="1"/>
        <end position="10"/>
    </location>
</feature>
<protein>
    <recommendedName>
        <fullName evidence="4">Myb-like domain-containing protein</fullName>
    </recommendedName>
</protein>
<organism evidence="2 3">
    <name type="scientific">Massariosphaeria phaeospora</name>
    <dbReference type="NCBI Taxonomy" id="100035"/>
    <lineage>
        <taxon>Eukaryota</taxon>
        <taxon>Fungi</taxon>
        <taxon>Dikarya</taxon>
        <taxon>Ascomycota</taxon>
        <taxon>Pezizomycotina</taxon>
        <taxon>Dothideomycetes</taxon>
        <taxon>Pleosporomycetidae</taxon>
        <taxon>Pleosporales</taxon>
        <taxon>Pleosporales incertae sedis</taxon>
        <taxon>Massariosphaeria</taxon>
    </lineage>
</organism>
<feature type="region of interest" description="Disordered" evidence="1">
    <location>
        <begin position="1"/>
        <end position="174"/>
    </location>
</feature>
<dbReference type="AlphaFoldDB" id="A0A7C8MPY1"/>
<feature type="region of interest" description="Disordered" evidence="1">
    <location>
        <begin position="442"/>
        <end position="465"/>
    </location>
</feature>
<gene>
    <name evidence="2" type="ORF">BDV95DRAFT_592437</name>
</gene>
<evidence type="ECO:0000313" key="3">
    <source>
        <dbReference type="Proteomes" id="UP000481861"/>
    </source>
</evidence>